<feature type="domain" description="Asparagine synthetase" evidence="5">
    <location>
        <begin position="211"/>
        <end position="594"/>
    </location>
</feature>
<dbReference type="Gene3D" id="3.40.50.620">
    <property type="entry name" value="HUPs"/>
    <property type="match status" value="2"/>
</dbReference>
<dbReference type="AlphaFoldDB" id="A0A9P2TAN8"/>
<dbReference type="InterPro" id="IPR001962">
    <property type="entry name" value="Asn_synthase"/>
</dbReference>
<name>A0A9P2TAN8_THEFU</name>
<comment type="catalytic activity">
    <reaction evidence="4">
        <text>L-aspartate + L-glutamine + ATP + H2O = L-asparagine + L-glutamate + AMP + diphosphate + H(+)</text>
        <dbReference type="Rhea" id="RHEA:12228"/>
        <dbReference type="ChEBI" id="CHEBI:15377"/>
        <dbReference type="ChEBI" id="CHEBI:15378"/>
        <dbReference type="ChEBI" id="CHEBI:29985"/>
        <dbReference type="ChEBI" id="CHEBI:29991"/>
        <dbReference type="ChEBI" id="CHEBI:30616"/>
        <dbReference type="ChEBI" id="CHEBI:33019"/>
        <dbReference type="ChEBI" id="CHEBI:58048"/>
        <dbReference type="ChEBI" id="CHEBI:58359"/>
        <dbReference type="ChEBI" id="CHEBI:456215"/>
        <dbReference type="EC" id="6.3.5.4"/>
    </reaction>
</comment>
<dbReference type="Proteomes" id="UP000014184">
    <property type="component" value="Unassembled WGS sequence"/>
</dbReference>
<evidence type="ECO:0000313" key="7">
    <source>
        <dbReference type="Proteomes" id="UP000014184"/>
    </source>
</evidence>
<evidence type="ECO:0000256" key="3">
    <source>
        <dbReference type="ARBA" id="ARBA00022888"/>
    </source>
</evidence>
<keyword evidence="3" id="KW-0028">Amino-acid biosynthesis</keyword>
<evidence type="ECO:0000256" key="2">
    <source>
        <dbReference type="ARBA" id="ARBA00012737"/>
    </source>
</evidence>
<keyword evidence="3" id="KW-0061">Asparagine biosynthesis</keyword>
<protein>
    <recommendedName>
        <fullName evidence="2">asparagine synthase (glutamine-hydrolyzing)</fullName>
        <ecNumber evidence="2">6.3.5.4</ecNumber>
    </recommendedName>
</protein>
<evidence type="ECO:0000313" key="6">
    <source>
        <dbReference type="EMBL" id="EOR71739.1"/>
    </source>
</evidence>
<dbReference type="EC" id="6.3.5.4" evidence="2"/>
<dbReference type="PANTHER" id="PTHR43284">
    <property type="entry name" value="ASPARAGINE SYNTHETASE (GLUTAMINE-HYDROLYZING)"/>
    <property type="match status" value="1"/>
</dbReference>
<keyword evidence="7" id="KW-1185">Reference proteome</keyword>
<dbReference type="GO" id="GO:0004066">
    <property type="term" value="F:asparagine synthase (glutamine-hydrolyzing) activity"/>
    <property type="evidence" value="ECO:0007669"/>
    <property type="project" value="UniProtKB-EC"/>
</dbReference>
<dbReference type="InterPro" id="IPR014729">
    <property type="entry name" value="Rossmann-like_a/b/a_fold"/>
</dbReference>
<gene>
    <name evidence="6" type="ORF">TM51_06137</name>
</gene>
<dbReference type="GO" id="GO:0006529">
    <property type="term" value="P:asparagine biosynthetic process"/>
    <property type="evidence" value="ECO:0007669"/>
    <property type="project" value="UniProtKB-KW"/>
</dbReference>
<dbReference type="RefSeq" id="WP_016188506.1">
    <property type="nucleotide sequence ID" value="NZ_AOSG01000028.1"/>
</dbReference>
<evidence type="ECO:0000256" key="4">
    <source>
        <dbReference type="ARBA" id="ARBA00048741"/>
    </source>
</evidence>
<proteinExistence type="predicted"/>
<dbReference type="EMBL" id="AOSG01000028">
    <property type="protein sequence ID" value="EOR71739.1"/>
    <property type="molecule type" value="Genomic_DNA"/>
</dbReference>
<comment type="caution">
    <text evidence="6">The sequence shown here is derived from an EMBL/GenBank/DDBJ whole genome shotgun (WGS) entry which is preliminary data.</text>
</comment>
<sequence>MVGCISPYFAVFPDKDVLGQATDRLPAAQTLASHPSGRPWLVGALPADQLLLVEAGERRLAVIGHCSAEPERLRAELAQIDDVAQFDRIARTLDGSFHLVVVVGDQMRIQGSVSGLRRVFHAHVGTARIAADRSDVLAAVLGVSPDPDVLALRMFNGLPYPLSELPPWPGVEHVPAWHYLSLGLHDGRHRVVQWWHPPEAELDVTAAAPLLRTALAGAVDTRTRGGGVVSADLSGGLDSTPLCALAARGPAKVVALTFSSGLDTDDDLRWAKIAHQSFPSVEHVVLSPEDIPGFYAGLDGEFPLLDEPSVAMLSTPRILSRLHTAHAHGSRLHMDGLGGDQLLTGSLSLYHDLLWQRPWTALPLIRGHRLLAGLSLSETFASLADRRDLRAWLADIRHSIATGEPPRRSLFGWDVLPKCGPWLTAEARERVLARFDAALESLEPLAPTRGRHADLAAIRAAGRDLRLLHQLGSSDLPRMESPFLDDRVVEACLQVRHEGRMNPFEFKSLMKTAMASLLPAEFLTRQSKTDGTPLAAEGFTEQRDRIIQIWRESRLAELGLIHPDVLVERVKQPYSFRGPDWGMELTLTVELWLRSRERVLQGANGGDNRS</sequence>
<evidence type="ECO:0000256" key="1">
    <source>
        <dbReference type="ARBA" id="ARBA00005187"/>
    </source>
</evidence>
<evidence type="ECO:0000259" key="5">
    <source>
        <dbReference type="Pfam" id="PF00733"/>
    </source>
</evidence>
<dbReference type="InterPro" id="IPR051786">
    <property type="entry name" value="ASN_synthetase/amidase"/>
</dbReference>
<dbReference type="Pfam" id="PF00733">
    <property type="entry name" value="Asn_synthase"/>
    <property type="match status" value="1"/>
</dbReference>
<comment type="pathway">
    <text evidence="1">Amino-acid biosynthesis; L-asparagine biosynthesis; L-asparagine from L-aspartate (L-Gln route): step 1/1.</text>
</comment>
<accession>A0A9P2TAN8</accession>
<reference evidence="6 7" key="1">
    <citation type="journal article" date="2013" name="Genome Announc.">
        <title>Draft Genome Sequence of the Lignocellulose Decomposer Thermobifida fusca Strain TM51.</title>
        <authorList>
            <person name="Toth A."/>
            <person name="Barna T."/>
            <person name="Nagy I."/>
            <person name="Horvath B."/>
            <person name="Nagy I."/>
            <person name="Tancsics A."/>
            <person name="Kriszt B."/>
            <person name="Baka E."/>
            <person name="Fekete C."/>
            <person name="Kukolya J."/>
        </authorList>
    </citation>
    <scope>NUCLEOTIDE SEQUENCE [LARGE SCALE GENOMIC DNA]</scope>
    <source>
        <strain evidence="6 7">TM51</strain>
    </source>
</reference>
<dbReference type="PANTHER" id="PTHR43284:SF1">
    <property type="entry name" value="ASPARAGINE SYNTHETASE"/>
    <property type="match status" value="1"/>
</dbReference>
<organism evidence="6 7">
    <name type="scientific">Thermobifida fusca TM51</name>
    <dbReference type="NCBI Taxonomy" id="1169414"/>
    <lineage>
        <taxon>Bacteria</taxon>
        <taxon>Bacillati</taxon>
        <taxon>Actinomycetota</taxon>
        <taxon>Actinomycetes</taxon>
        <taxon>Streptosporangiales</taxon>
        <taxon>Nocardiopsidaceae</taxon>
        <taxon>Thermobifida</taxon>
    </lineage>
</organism>
<dbReference type="SUPFAM" id="SSF52402">
    <property type="entry name" value="Adenine nucleotide alpha hydrolases-like"/>
    <property type="match status" value="1"/>
</dbReference>